<proteinExistence type="predicted"/>
<organism evidence="5 6">
    <name type="scientific">Quercus lobata</name>
    <name type="common">Valley oak</name>
    <dbReference type="NCBI Taxonomy" id="97700"/>
    <lineage>
        <taxon>Eukaryota</taxon>
        <taxon>Viridiplantae</taxon>
        <taxon>Streptophyta</taxon>
        <taxon>Embryophyta</taxon>
        <taxon>Tracheophyta</taxon>
        <taxon>Spermatophyta</taxon>
        <taxon>Magnoliopsida</taxon>
        <taxon>eudicotyledons</taxon>
        <taxon>Gunneridae</taxon>
        <taxon>Pentapetalae</taxon>
        <taxon>rosids</taxon>
        <taxon>fabids</taxon>
        <taxon>Fagales</taxon>
        <taxon>Fagaceae</taxon>
        <taxon>Quercus</taxon>
    </lineage>
</organism>
<dbReference type="AlphaFoldDB" id="A0A7N2RF72"/>
<keyword evidence="1" id="KW-0433">Leucine-rich repeat</keyword>
<keyword evidence="6" id="KW-1185">Reference proteome</keyword>
<evidence type="ECO:0000313" key="5">
    <source>
        <dbReference type="EnsemblPlants" id="QL93p0073_0237:mrna"/>
    </source>
</evidence>
<keyword evidence="3" id="KW-0677">Repeat</keyword>
<dbReference type="Gene3D" id="3.80.10.10">
    <property type="entry name" value="Ribonuclease Inhibitor"/>
    <property type="match status" value="4"/>
</dbReference>
<dbReference type="InterPro" id="IPR003591">
    <property type="entry name" value="Leu-rich_rpt_typical-subtyp"/>
</dbReference>
<reference evidence="5" key="1">
    <citation type="submission" date="2021-01" db="UniProtKB">
        <authorList>
            <consortium name="EnsemblPlants"/>
        </authorList>
    </citation>
    <scope>IDENTIFICATION</scope>
</reference>
<dbReference type="EnsemblPlants" id="QL93p0073_0237:mrna">
    <property type="protein sequence ID" value="QL93p0073_0237:mrna"/>
    <property type="gene ID" value="QL93p0073_0237"/>
</dbReference>
<keyword evidence="2 4" id="KW-0732">Signal</keyword>
<dbReference type="PANTHER" id="PTHR48060">
    <property type="entry name" value="DNA DAMAGE-REPAIR/TOLERATION PROTEIN DRT100"/>
    <property type="match status" value="1"/>
</dbReference>
<evidence type="ECO:0000256" key="3">
    <source>
        <dbReference type="ARBA" id="ARBA00022737"/>
    </source>
</evidence>
<dbReference type="SMART" id="SM00369">
    <property type="entry name" value="LRR_TYP"/>
    <property type="match status" value="6"/>
</dbReference>
<name>A0A7N2RF72_QUELO</name>
<evidence type="ECO:0000256" key="2">
    <source>
        <dbReference type="ARBA" id="ARBA00022729"/>
    </source>
</evidence>
<dbReference type="InParanoid" id="A0A7N2RF72"/>
<dbReference type="SUPFAM" id="SSF52058">
    <property type="entry name" value="L domain-like"/>
    <property type="match status" value="1"/>
</dbReference>
<dbReference type="Gramene" id="QL93p0073_0237:mrna">
    <property type="protein sequence ID" value="QL93p0073_0237:mrna"/>
    <property type="gene ID" value="QL93p0073_0237"/>
</dbReference>
<evidence type="ECO:0000313" key="6">
    <source>
        <dbReference type="Proteomes" id="UP000594261"/>
    </source>
</evidence>
<feature type="chain" id="PRO_5029902986" evidence="4">
    <location>
        <begin position="25"/>
        <end position="283"/>
    </location>
</feature>
<evidence type="ECO:0000256" key="4">
    <source>
        <dbReference type="SAM" id="SignalP"/>
    </source>
</evidence>
<feature type="signal peptide" evidence="4">
    <location>
        <begin position="1"/>
        <end position="24"/>
    </location>
</feature>
<dbReference type="InterPro" id="IPR053211">
    <property type="entry name" value="DNA_repair-toleration"/>
</dbReference>
<dbReference type="PANTHER" id="PTHR48060:SF17">
    <property type="entry name" value="LRR RECEPTOR-LIKE SERINE_THREONINE-PROTEIN KINASE IRK-RELATED"/>
    <property type="match status" value="1"/>
</dbReference>
<protein>
    <submittedName>
        <fullName evidence="5">Uncharacterized protein</fullName>
    </submittedName>
</protein>
<dbReference type="Pfam" id="PF13855">
    <property type="entry name" value="LRR_8"/>
    <property type="match status" value="1"/>
</dbReference>
<accession>A0A7N2RF72</accession>
<sequence>MELLGRFWWWPVVLVLVHFGNKESDCCEWEGVKCNITTGRVIQLTLNWMVSRSEESGGGRYFNASYFLPFKDLQYLDLSSNLISGWIPNEGFDKFSALSKLEVLHLDYNNFNNSVLSSLSRIPSLKELYLGSNNFNGSIPFQGFESLSLLSKLEVLHMDANDFNNSILSSLSGIASLKELDLSNNNLNGSIHIQEFKAFSNLEDLYLNGNEINDFSKTKDSNILSKLQLLDLSQTKISARILESLVAFPSLKTLYLAYNNLEGPFTNKASIPSRAAQLDSSLP</sequence>
<dbReference type="OMA" id="TNCEVNG"/>
<evidence type="ECO:0000256" key="1">
    <source>
        <dbReference type="ARBA" id="ARBA00022614"/>
    </source>
</evidence>
<dbReference type="PRINTS" id="PR00019">
    <property type="entry name" value="LEURICHRPT"/>
</dbReference>
<dbReference type="Pfam" id="PF00560">
    <property type="entry name" value="LRR_1"/>
    <property type="match status" value="3"/>
</dbReference>
<dbReference type="InterPro" id="IPR032675">
    <property type="entry name" value="LRR_dom_sf"/>
</dbReference>
<dbReference type="Proteomes" id="UP000594261">
    <property type="component" value="Unassembled WGS sequence"/>
</dbReference>
<dbReference type="InterPro" id="IPR001611">
    <property type="entry name" value="Leu-rich_rpt"/>
</dbReference>